<name>A0A3M7PQI8_BRAPC</name>
<dbReference type="Pfam" id="PF04749">
    <property type="entry name" value="PLAC8"/>
    <property type="match status" value="1"/>
</dbReference>
<evidence type="ECO:0000313" key="2">
    <source>
        <dbReference type="EMBL" id="RNA01386.1"/>
    </source>
</evidence>
<dbReference type="NCBIfam" id="TIGR01571">
    <property type="entry name" value="A_thal_Cys_rich"/>
    <property type="match status" value="1"/>
</dbReference>
<dbReference type="AlphaFoldDB" id="A0A3M7PQI8"/>
<dbReference type="PANTHER" id="PTHR15907">
    <property type="entry name" value="DUF614 FAMILY PROTEIN-RELATED"/>
    <property type="match status" value="1"/>
</dbReference>
<evidence type="ECO:0000313" key="3">
    <source>
        <dbReference type="Proteomes" id="UP000276133"/>
    </source>
</evidence>
<accession>A0A3M7PQI8</accession>
<evidence type="ECO:0000256" key="1">
    <source>
        <dbReference type="ARBA" id="ARBA00009024"/>
    </source>
</evidence>
<proteinExistence type="inferred from homology"/>
<dbReference type="OrthoDB" id="1045822at2759"/>
<gene>
    <name evidence="2" type="ORF">BpHYR1_007787</name>
</gene>
<organism evidence="2 3">
    <name type="scientific">Brachionus plicatilis</name>
    <name type="common">Marine rotifer</name>
    <name type="synonym">Brachionus muelleri</name>
    <dbReference type="NCBI Taxonomy" id="10195"/>
    <lineage>
        <taxon>Eukaryota</taxon>
        <taxon>Metazoa</taxon>
        <taxon>Spiralia</taxon>
        <taxon>Gnathifera</taxon>
        <taxon>Rotifera</taxon>
        <taxon>Eurotatoria</taxon>
        <taxon>Monogononta</taxon>
        <taxon>Pseudotrocha</taxon>
        <taxon>Ploima</taxon>
        <taxon>Brachionidae</taxon>
        <taxon>Brachionus</taxon>
    </lineage>
</organism>
<protein>
    <submittedName>
        <fullName evidence="2">Placenta-specific protein 8-like</fullName>
    </submittedName>
</protein>
<sequence length="120" mass="13115">MSNNSGPNPTITIQPIVQQTVVQNLPKREWTSELCGCFGDCQGLLCAWFCTPCYMLSIYSKAGEGFCDCLMGGLVPLRLKVRTERGIQGSICGDVCISFWCPICSLVQVGYEVKTTPPLV</sequence>
<comment type="caution">
    <text evidence="2">The sequence shown here is derived from an EMBL/GenBank/DDBJ whole genome shotgun (WGS) entry which is preliminary data.</text>
</comment>
<reference evidence="2 3" key="1">
    <citation type="journal article" date="2018" name="Sci. Rep.">
        <title>Genomic signatures of local adaptation to the degree of environmental predictability in rotifers.</title>
        <authorList>
            <person name="Franch-Gras L."/>
            <person name="Hahn C."/>
            <person name="Garcia-Roger E.M."/>
            <person name="Carmona M.J."/>
            <person name="Serra M."/>
            <person name="Gomez A."/>
        </authorList>
    </citation>
    <scope>NUCLEOTIDE SEQUENCE [LARGE SCALE GENOMIC DNA]</scope>
    <source>
        <strain evidence="2">HYR1</strain>
    </source>
</reference>
<keyword evidence="3" id="KW-1185">Reference proteome</keyword>
<dbReference type="EMBL" id="REGN01009349">
    <property type="protein sequence ID" value="RNA01386.1"/>
    <property type="molecule type" value="Genomic_DNA"/>
</dbReference>
<dbReference type="InterPro" id="IPR006461">
    <property type="entry name" value="PLAC_motif_containing"/>
</dbReference>
<dbReference type="Proteomes" id="UP000276133">
    <property type="component" value="Unassembled WGS sequence"/>
</dbReference>
<comment type="similarity">
    <text evidence="1">Belongs to the cornifelin family.</text>
</comment>